<evidence type="ECO:0000313" key="7">
    <source>
        <dbReference type="Proteomes" id="UP001150830"/>
    </source>
</evidence>
<dbReference type="Gene3D" id="2.40.10.220">
    <property type="entry name" value="predicted glycosyltransferase like domains"/>
    <property type="match status" value="1"/>
</dbReference>
<dbReference type="Pfam" id="PF07238">
    <property type="entry name" value="PilZ"/>
    <property type="match status" value="1"/>
</dbReference>
<organism evidence="6 7">
    <name type="scientific">Parathalassolituus penaei</name>
    <dbReference type="NCBI Taxonomy" id="2997323"/>
    <lineage>
        <taxon>Bacteria</taxon>
        <taxon>Pseudomonadati</taxon>
        <taxon>Pseudomonadota</taxon>
        <taxon>Gammaproteobacteria</taxon>
        <taxon>Oceanospirillales</taxon>
        <taxon>Oceanospirillaceae</taxon>
        <taxon>Parathalassolituus</taxon>
    </lineage>
</organism>
<keyword evidence="2" id="KW-0547">Nucleotide-binding</keyword>
<protein>
    <submittedName>
        <fullName evidence="6">Flagellar brake protein</fullName>
    </submittedName>
</protein>
<proteinExistence type="predicted"/>
<dbReference type="Proteomes" id="UP001150830">
    <property type="component" value="Unassembled WGS sequence"/>
</dbReference>
<gene>
    <name evidence="6" type="ORF">OUO13_12010</name>
</gene>
<comment type="caution">
    <text evidence="6">The sequence shown here is derived from an EMBL/GenBank/DDBJ whole genome shotgun (WGS) entry which is preliminary data.</text>
</comment>
<dbReference type="AlphaFoldDB" id="A0A9X3IT45"/>
<keyword evidence="1" id="KW-0973">c-di-GMP</keyword>
<feature type="domain" description="Type III secretion system flagellar brake protein YcgR PilZN" evidence="5">
    <location>
        <begin position="13"/>
        <end position="114"/>
    </location>
</feature>
<feature type="domain" description="PilZ" evidence="4">
    <location>
        <begin position="118"/>
        <end position="227"/>
    </location>
</feature>
<evidence type="ECO:0000313" key="6">
    <source>
        <dbReference type="EMBL" id="MCY0965915.1"/>
    </source>
</evidence>
<evidence type="ECO:0000256" key="1">
    <source>
        <dbReference type="ARBA" id="ARBA00022636"/>
    </source>
</evidence>
<accession>A0A9X3IT45</accession>
<keyword evidence="6" id="KW-0966">Cell projection</keyword>
<dbReference type="RefSeq" id="WP_283174126.1">
    <property type="nucleotide sequence ID" value="NZ_JAPNOA010000029.1"/>
</dbReference>
<keyword evidence="7" id="KW-1185">Reference proteome</keyword>
<dbReference type="EMBL" id="JAPNOA010000029">
    <property type="protein sequence ID" value="MCY0965915.1"/>
    <property type="molecule type" value="Genomic_DNA"/>
</dbReference>
<sequence length="246" mass="28822">MTDNETEQPDCLLQSPEDIYGALRKLVLMQESVTVQIDGSEQQYHAELVNTDFRSRSFFMTEVIPDDGNQLIRQGHRFRIDSDHQGIYIGFRADGRLRFQPGEHQYRAEFPSEVTYRQRRSSYRVEVPAAHRLQLSLPLPDLDKRLFGQLLDLSENGFKARFSGNLQYQLQPGTCFPGASIHFNEDHHMDCDLEARHLLLNEHGDTMVGFVFTLISSDAQRYIRKLITDFQWEERERKRLREENQT</sequence>
<reference evidence="6" key="1">
    <citation type="submission" date="2022-11" db="EMBL/GenBank/DDBJ databases">
        <title>Parathalassolutuus dongxingensis gen. nov., sp. nov., a novel member of family Oceanospirillaceae isolated from a coastal shrimp pond in Guangxi, China.</title>
        <authorList>
            <person name="Chen H."/>
        </authorList>
    </citation>
    <scope>NUCLEOTIDE SEQUENCE</scope>
    <source>
        <strain evidence="6">G-43</strain>
    </source>
</reference>
<evidence type="ECO:0000256" key="2">
    <source>
        <dbReference type="ARBA" id="ARBA00022741"/>
    </source>
</evidence>
<evidence type="ECO:0000259" key="5">
    <source>
        <dbReference type="Pfam" id="PF07317"/>
    </source>
</evidence>
<evidence type="ECO:0000259" key="4">
    <source>
        <dbReference type="Pfam" id="PF07238"/>
    </source>
</evidence>
<keyword evidence="6" id="KW-0969">Cilium</keyword>
<evidence type="ECO:0000256" key="3">
    <source>
        <dbReference type="ARBA" id="ARBA00023143"/>
    </source>
</evidence>
<dbReference type="InterPro" id="IPR009926">
    <property type="entry name" value="T3SS_YcgR_PilZN"/>
</dbReference>
<keyword evidence="6" id="KW-0282">Flagellum</keyword>
<dbReference type="GO" id="GO:0035438">
    <property type="term" value="F:cyclic-di-GMP binding"/>
    <property type="evidence" value="ECO:0007669"/>
    <property type="project" value="InterPro"/>
</dbReference>
<dbReference type="Pfam" id="PF07317">
    <property type="entry name" value="PilZN"/>
    <property type="match status" value="1"/>
</dbReference>
<dbReference type="Gene3D" id="2.30.110.10">
    <property type="entry name" value="Electron Transport, Fmn-binding Protein, Chain A"/>
    <property type="match status" value="1"/>
</dbReference>
<keyword evidence="3" id="KW-0975">Bacterial flagellum</keyword>
<name>A0A9X3IT45_9GAMM</name>
<dbReference type="InterPro" id="IPR009875">
    <property type="entry name" value="PilZ_domain"/>
</dbReference>
<dbReference type="InterPro" id="IPR012349">
    <property type="entry name" value="Split_barrel_FMN-bd"/>
</dbReference>